<keyword evidence="3" id="KW-0233">DNA recombination</keyword>
<evidence type="ECO:0000256" key="2">
    <source>
        <dbReference type="ARBA" id="ARBA00023125"/>
    </source>
</evidence>
<evidence type="ECO:0000256" key="3">
    <source>
        <dbReference type="ARBA" id="ARBA00023172"/>
    </source>
</evidence>
<accession>A0A2Z4W0B8</accession>
<dbReference type="InterPro" id="IPR011010">
    <property type="entry name" value="DNA_brk_join_enz"/>
</dbReference>
<evidence type="ECO:0000256" key="1">
    <source>
        <dbReference type="ARBA" id="ARBA00008857"/>
    </source>
</evidence>
<dbReference type="InterPro" id="IPR010998">
    <property type="entry name" value="Integrase_recombinase_N"/>
</dbReference>
<dbReference type="RefSeq" id="WP_112195553.1">
    <property type="nucleotide sequence ID" value="NZ_CP023565.1"/>
</dbReference>
<protein>
    <submittedName>
        <fullName evidence="7">Site-specific integrase</fullName>
    </submittedName>
</protein>
<dbReference type="GO" id="GO:0015074">
    <property type="term" value="P:DNA integration"/>
    <property type="evidence" value="ECO:0007669"/>
    <property type="project" value="InterPro"/>
</dbReference>
<evidence type="ECO:0000259" key="4">
    <source>
        <dbReference type="PROSITE" id="PS51898"/>
    </source>
</evidence>
<proteinExistence type="inferred from homology"/>
<dbReference type="InterPro" id="IPR028259">
    <property type="entry name" value="AP2-like_int_N"/>
</dbReference>
<dbReference type="PANTHER" id="PTHR30349:SF64">
    <property type="entry name" value="PROPHAGE INTEGRASE INTD-RELATED"/>
    <property type="match status" value="1"/>
</dbReference>
<name>A0A2Z4W0B8_9LACO</name>
<dbReference type="AlphaFoldDB" id="A0A2Z4W0B8"/>
<dbReference type="EMBL" id="CP023566">
    <property type="protein sequence ID" value="AWZ41301.1"/>
    <property type="molecule type" value="Genomic_DNA"/>
</dbReference>
<evidence type="ECO:0000313" key="8">
    <source>
        <dbReference type="Proteomes" id="UP000250143"/>
    </source>
</evidence>
<dbReference type="SUPFAM" id="SSF56349">
    <property type="entry name" value="DNA breaking-rejoining enzymes"/>
    <property type="match status" value="1"/>
</dbReference>
<gene>
    <name evidence="6" type="ORF">CPQ89_09835</name>
    <name evidence="5" type="ORF">CPS94_01620</name>
    <name evidence="7" type="ORF">D6C19_00650</name>
</gene>
<dbReference type="GO" id="GO:0003677">
    <property type="term" value="F:DNA binding"/>
    <property type="evidence" value="ECO:0007669"/>
    <property type="project" value="UniProtKB-KW"/>
</dbReference>
<evidence type="ECO:0000313" key="10">
    <source>
        <dbReference type="Proteomes" id="UP000289316"/>
    </source>
</evidence>
<dbReference type="Proteomes" id="UP000250143">
    <property type="component" value="Chromosome"/>
</dbReference>
<dbReference type="PROSITE" id="PS51898">
    <property type="entry name" value="TYR_RECOMBINASE"/>
    <property type="match status" value="1"/>
</dbReference>
<comment type="similarity">
    <text evidence="1">Belongs to the 'phage' integrase family.</text>
</comment>
<feature type="domain" description="Tyr recombinase" evidence="4">
    <location>
        <begin position="163"/>
        <end position="353"/>
    </location>
</feature>
<dbReference type="GeneID" id="48465818"/>
<dbReference type="KEGG" id="lmur:CPS94_01620"/>
<sequence length="362" mass="41978">MASYRKLKTGWKVTISKRDSNGKLKQVSKNGFATKNEAKMYAAKIEAQQFGVIQQKKSVPFANYFYDWFLLYKKSKLAKISQQRYLIIHRAIQIFFGAVHIKNITRQEYQKFINWYGSDHAKDTVLKTHRIIRSCVKSAIFDDIISKDFTYNVEVTFDKSRNVTVEYLSVSEIRLLAKNLKQKLNPRYPSRYMILFALYTGARLGEIQALTWDDIDFEHNTVIINKSWNYHEGGGFKDTKTESSNRVIRLSDNLLDLLSQLKQNDPKMVFMSDFGSIPTSNAVNKTLRSVMKDCSISKNNFHFHSLRHSHVAYLLYQGIDLYAISKRLGHSDMTTTAKKYAYLIDEHRAQSDDLIESAINNI</sequence>
<dbReference type="InterPro" id="IPR050090">
    <property type="entry name" value="Tyrosine_recombinase_XerCD"/>
</dbReference>
<dbReference type="Proteomes" id="UP000250153">
    <property type="component" value="Chromosome"/>
</dbReference>
<reference evidence="8 9" key="1">
    <citation type="submission" date="2017-09" db="EMBL/GenBank/DDBJ databases">
        <title>Predominant Lactobacillus spp. isolated from feces of mice subjected to short-term calorie restriction.</title>
        <authorList>
            <person name="Zhang C."/>
            <person name="Zhao L."/>
            <person name="Pan F."/>
        </authorList>
    </citation>
    <scope>NUCLEOTIDE SEQUENCE [LARGE SCALE GENOMIC DNA]</scope>
    <source>
        <strain evidence="6 8">CR141</strain>
        <strain evidence="5 9">CR147</strain>
    </source>
</reference>
<dbReference type="GO" id="GO:0006310">
    <property type="term" value="P:DNA recombination"/>
    <property type="evidence" value="ECO:0007669"/>
    <property type="project" value="UniProtKB-KW"/>
</dbReference>
<dbReference type="Proteomes" id="UP000289316">
    <property type="component" value="Unassembled WGS sequence"/>
</dbReference>
<dbReference type="EMBL" id="CP023565">
    <property type="protein sequence ID" value="AWZ37705.1"/>
    <property type="molecule type" value="Genomic_DNA"/>
</dbReference>
<evidence type="ECO:0000313" key="7">
    <source>
        <dbReference type="EMBL" id="RXV75565.1"/>
    </source>
</evidence>
<dbReference type="PANTHER" id="PTHR30349">
    <property type="entry name" value="PHAGE INTEGRASE-RELATED"/>
    <property type="match status" value="1"/>
</dbReference>
<dbReference type="InterPro" id="IPR002104">
    <property type="entry name" value="Integrase_catalytic"/>
</dbReference>
<dbReference type="Gene3D" id="1.10.150.130">
    <property type="match status" value="1"/>
</dbReference>
<dbReference type="InterPro" id="IPR013762">
    <property type="entry name" value="Integrase-like_cat_sf"/>
</dbReference>
<evidence type="ECO:0000313" key="9">
    <source>
        <dbReference type="Proteomes" id="UP000250153"/>
    </source>
</evidence>
<organism evidence="7 10">
    <name type="scientific">Ligilactobacillus murinus</name>
    <dbReference type="NCBI Taxonomy" id="1622"/>
    <lineage>
        <taxon>Bacteria</taxon>
        <taxon>Bacillati</taxon>
        <taxon>Bacillota</taxon>
        <taxon>Bacilli</taxon>
        <taxon>Lactobacillales</taxon>
        <taxon>Lactobacillaceae</taxon>
        <taxon>Ligilactobacillus</taxon>
    </lineage>
</organism>
<dbReference type="CDD" id="cd01189">
    <property type="entry name" value="INT_ICEBs1_C_like"/>
    <property type="match status" value="1"/>
</dbReference>
<keyword evidence="2" id="KW-0238">DNA-binding</keyword>
<reference evidence="7 10" key="2">
    <citation type="submission" date="2018-09" db="EMBL/GenBank/DDBJ databases">
        <title>Murine metabolic-syndrome-specific gut microbial biobank.</title>
        <authorList>
            <person name="Liu C."/>
        </authorList>
    </citation>
    <scope>NUCLEOTIDE SEQUENCE [LARGE SCALE GENOMIC DNA]</scope>
    <source>
        <strain evidence="7 10">C-30</strain>
    </source>
</reference>
<evidence type="ECO:0000313" key="6">
    <source>
        <dbReference type="EMBL" id="AWZ41301.1"/>
    </source>
</evidence>
<dbReference type="OrthoDB" id="9803188at2"/>
<dbReference type="Gene3D" id="1.10.443.10">
    <property type="entry name" value="Intergrase catalytic core"/>
    <property type="match status" value="1"/>
</dbReference>
<dbReference type="EMBL" id="QZFR01000002">
    <property type="protein sequence ID" value="RXV75565.1"/>
    <property type="molecule type" value="Genomic_DNA"/>
</dbReference>
<evidence type="ECO:0000313" key="5">
    <source>
        <dbReference type="EMBL" id="AWZ37705.1"/>
    </source>
</evidence>
<keyword evidence="8" id="KW-1185">Reference proteome</keyword>
<dbReference type="Pfam" id="PF00589">
    <property type="entry name" value="Phage_integrase"/>
    <property type="match status" value="1"/>
</dbReference>
<dbReference type="Pfam" id="PF14657">
    <property type="entry name" value="Arm-DNA-bind_4"/>
    <property type="match status" value="1"/>
</dbReference>